<keyword evidence="2" id="KW-1185">Reference proteome</keyword>
<name>A0A7Y7U7Z2_9BACT</name>
<reference evidence="1 2" key="1">
    <citation type="submission" date="2020-05" db="EMBL/GenBank/DDBJ databases">
        <title>Hymenobacter terrestris sp. nov. and Hymenobacter lapidiphilus sp. nov., isolated from regoliths in Antarctica.</title>
        <authorList>
            <person name="Sedlacek I."/>
            <person name="Pantucek R."/>
            <person name="Zeman M."/>
            <person name="Holochova P."/>
            <person name="Kralova S."/>
            <person name="Stankova E."/>
            <person name="Sedo O."/>
            <person name="Micenkova L."/>
            <person name="Svec P."/>
            <person name="Gupta V."/>
            <person name="Sood U."/>
            <person name="Korpole U.S."/>
            <person name="Lal R."/>
        </authorList>
    </citation>
    <scope>NUCLEOTIDE SEQUENCE [LARGE SCALE GENOMIC DNA]</scope>
    <source>
        <strain evidence="1 2">P5342</strain>
    </source>
</reference>
<accession>A0A7Y7U7Z2</accession>
<dbReference type="AlphaFoldDB" id="A0A7Y7U7Z2"/>
<organism evidence="1 2">
    <name type="scientific">Hymenobacter lapidiphilus</name>
    <dbReference type="NCBI Taxonomy" id="2608003"/>
    <lineage>
        <taxon>Bacteria</taxon>
        <taxon>Pseudomonadati</taxon>
        <taxon>Bacteroidota</taxon>
        <taxon>Cytophagia</taxon>
        <taxon>Cytophagales</taxon>
        <taxon>Hymenobacteraceae</taxon>
        <taxon>Hymenobacter</taxon>
    </lineage>
</organism>
<proteinExistence type="predicted"/>
<gene>
    <name evidence="1" type="ORF">HW554_18990</name>
</gene>
<dbReference type="Proteomes" id="UP000565521">
    <property type="component" value="Unassembled WGS sequence"/>
</dbReference>
<sequence length="180" mass="19454">MKNPFHLPPFLRTAGQTGRLAAWQTGLLFRKAARSALDAVQDVLRAEVVKGNGELVRDFLVGKALPVARALLLERMAAGLLLRLGLRGALASNVVGWVLPLVVEQLLKAGRSSGLFEKVGQHATVQDTLRRLDELRAATWKRLAPDHGSSAEVLPDDHELPPKLPAWTGLKPAGEANNSL</sequence>
<comment type="caution">
    <text evidence="1">The sequence shown here is derived from an EMBL/GenBank/DDBJ whole genome shotgun (WGS) entry which is preliminary data.</text>
</comment>
<protein>
    <submittedName>
        <fullName evidence="1">Uncharacterized protein</fullName>
    </submittedName>
</protein>
<evidence type="ECO:0000313" key="2">
    <source>
        <dbReference type="Proteomes" id="UP000565521"/>
    </source>
</evidence>
<evidence type="ECO:0000313" key="1">
    <source>
        <dbReference type="EMBL" id="NVO33299.1"/>
    </source>
</evidence>
<dbReference type="EMBL" id="JABKAU010000057">
    <property type="protein sequence ID" value="NVO33299.1"/>
    <property type="molecule type" value="Genomic_DNA"/>
</dbReference>
<dbReference type="RefSeq" id="WP_176910106.1">
    <property type="nucleotide sequence ID" value="NZ_JABKAU010000057.1"/>
</dbReference>